<reference evidence="3 4" key="2">
    <citation type="submission" date="2016-08" db="EMBL/GenBank/DDBJ databases">
        <title>Pervasive Adenine N6-methylation of Active Genes in Fungi.</title>
        <authorList>
            <consortium name="DOE Joint Genome Institute"/>
            <person name="Mondo S.J."/>
            <person name="Dannebaum R.O."/>
            <person name="Kuo R.C."/>
            <person name="Labutti K."/>
            <person name="Haridas S."/>
            <person name="Kuo A."/>
            <person name="Salamov A."/>
            <person name="Ahrendt S.R."/>
            <person name="Lipzen A."/>
            <person name="Sullivan W."/>
            <person name="Andreopoulos W.B."/>
            <person name="Clum A."/>
            <person name="Lindquist E."/>
            <person name="Daum C."/>
            <person name="Ramamoorthy G.K."/>
            <person name="Gryganskyi A."/>
            <person name="Culley D."/>
            <person name="Magnuson J.K."/>
            <person name="James T.Y."/>
            <person name="O'Malley M.A."/>
            <person name="Stajich J.E."/>
            <person name="Spatafora J.W."/>
            <person name="Visel A."/>
            <person name="Grigoriev I.V."/>
        </authorList>
    </citation>
    <scope>NUCLEOTIDE SEQUENCE [LARGE SCALE GENOMIC DNA]</scope>
    <source>
        <strain evidence="4">finn</strain>
    </source>
</reference>
<dbReference type="InterPro" id="IPR003960">
    <property type="entry name" value="ATPase_AAA_CS"/>
</dbReference>
<dbReference type="GO" id="GO:0005524">
    <property type="term" value="F:ATP binding"/>
    <property type="evidence" value="ECO:0007669"/>
    <property type="project" value="UniProtKB-KW"/>
</dbReference>
<dbReference type="InterPro" id="IPR041569">
    <property type="entry name" value="AAA_lid_3"/>
</dbReference>
<dbReference type="Pfam" id="PF17862">
    <property type="entry name" value="AAA_lid_3"/>
    <property type="match status" value="1"/>
</dbReference>
<name>A0A1Y1VNR2_9FUNG</name>
<dbReference type="InterPro" id="IPR027417">
    <property type="entry name" value="P-loop_NTPase"/>
</dbReference>
<comment type="similarity">
    <text evidence="1">Belongs to the AAA ATPase family.</text>
</comment>
<organism evidence="3 4">
    <name type="scientific">Piromyces finnis</name>
    <dbReference type="NCBI Taxonomy" id="1754191"/>
    <lineage>
        <taxon>Eukaryota</taxon>
        <taxon>Fungi</taxon>
        <taxon>Fungi incertae sedis</taxon>
        <taxon>Chytridiomycota</taxon>
        <taxon>Chytridiomycota incertae sedis</taxon>
        <taxon>Neocallimastigomycetes</taxon>
        <taxon>Neocallimastigales</taxon>
        <taxon>Neocallimastigaceae</taxon>
        <taxon>Piromyces</taxon>
    </lineage>
</organism>
<evidence type="ECO:0000313" key="3">
    <source>
        <dbReference type="EMBL" id="ORX60910.1"/>
    </source>
</evidence>
<accession>A0A1Y1VNR2</accession>
<dbReference type="PROSITE" id="PS00674">
    <property type="entry name" value="AAA"/>
    <property type="match status" value="1"/>
</dbReference>
<dbReference type="Gene3D" id="1.10.8.60">
    <property type="match status" value="2"/>
</dbReference>
<dbReference type="GO" id="GO:0005829">
    <property type="term" value="C:cytosol"/>
    <property type="evidence" value="ECO:0007669"/>
    <property type="project" value="TreeGrafter"/>
</dbReference>
<dbReference type="SUPFAM" id="SSF52540">
    <property type="entry name" value="P-loop containing nucleoside triphosphate hydrolases"/>
    <property type="match status" value="2"/>
</dbReference>
<proteinExistence type="inferred from homology"/>
<dbReference type="PANTHER" id="PTHR23077:SF195">
    <property type="entry name" value="AAA ATPASE DOMAIN-CONTAINING PROTEIN"/>
    <property type="match status" value="1"/>
</dbReference>
<dbReference type="SMART" id="SM00382">
    <property type="entry name" value="AAA"/>
    <property type="match status" value="2"/>
</dbReference>
<keyword evidence="4" id="KW-1185">Reference proteome</keyword>
<dbReference type="InterPro" id="IPR003959">
    <property type="entry name" value="ATPase_AAA_core"/>
</dbReference>
<dbReference type="GO" id="GO:0097352">
    <property type="term" value="P:autophagosome maturation"/>
    <property type="evidence" value="ECO:0007669"/>
    <property type="project" value="TreeGrafter"/>
</dbReference>
<reference evidence="3 4" key="1">
    <citation type="submission" date="2016-08" db="EMBL/GenBank/DDBJ databases">
        <title>Genomes of anaerobic fungi encode conserved fungal cellulosomes for biomass hydrolysis.</title>
        <authorList>
            <consortium name="DOE Joint Genome Institute"/>
            <person name="Haitjema C.H."/>
            <person name="Gilmore S.P."/>
            <person name="Henske J.K."/>
            <person name="Solomon K.V."/>
            <person name="De Groot R."/>
            <person name="Kuo A."/>
            <person name="Mondo S.J."/>
            <person name="Salamov A.A."/>
            <person name="Labutti K."/>
            <person name="Zhao Z."/>
            <person name="Chiniquy J."/>
            <person name="Barry K."/>
            <person name="Brewer H.M."/>
            <person name="Purvine S.O."/>
            <person name="Wright A.T."/>
            <person name="Boxma B."/>
            <person name="Van Alen T."/>
            <person name="Hackstein J.H."/>
            <person name="Baker S.E."/>
            <person name="Grigoriev I.V."/>
            <person name="O'Malley M.A."/>
        </authorList>
    </citation>
    <scope>NUCLEOTIDE SEQUENCE [LARGE SCALE GENOMIC DNA]</scope>
    <source>
        <strain evidence="4">finn</strain>
    </source>
</reference>
<keyword evidence="1" id="KW-0547">Nucleotide-binding</keyword>
<dbReference type="GO" id="GO:0034098">
    <property type="term" value="C:VCP-NPL4-UFD1 AAA ATPase complex"/>
    <property type="evidence" value="ECO:0007669"/>
    <property type="project" value="TreeGrafter"/>
</dbReference>
<evidence type="ECO:0000259" key="2">
    <source>
        <dbReference type="SMART" id="SM00382"/>
    </source>
</evidence>
<comment type="caution">
    <text evidence="3">The sequence shown here is derived from an EMBL/GenBank/DDBJ whole genome shotgun (WGS) entry which is preliminary data.</text>
</comment>
<evidence type="ECO:0000313" key="4">
    <source>
        <dbReference type="Proteomes" id="UP000193719"/>
    </source>
</evidence>
<dbReference type="InterPro" id="IPR003593">
    <property type="entry name" value="AAA+_ATPase"/>
</dbReference>
<evidence type="ECO:0000256" key="1">
    <source>
        <dbReference type="RuleBase" id="RU003651"/>
    </source>
</evidence>
<dbReference type="Gene3D" id="3.40.50.300">
    <property type="entry name" value="P-loop containing nucleotide triphosphate hydrolases"/>
    <property type="match status" value="2"/>
</dbReference>
<dbReference type="EMBL" id="MCFH01000001">
    <property type="protein sequence ID" value="ORX60910.1"/>
    <property type="molecule type" value="Genomic_DNA"/>
</dbReference>
<protein>
    <submittedName>
        <fullName evidence="3">AAA-domain-containing protein</fullName>
    </submittedName>
</protein>
<dbReference type="Pfam" id="PF00004">
    <property type="entry name" value="AAA"/>
    <property type="match status" value="2"/>
</dbReference>
<gene>
    <name evidence="3" type="ORF">BCR36DRAFT_314894</name>
</gene>
<dbReference type="GO" id="GO:0016887">
    <property type="term" value="F:ATP hydrolysis activity"/>
    <property type="evidence" value="ECO:0007669"/>
    <property type="project" value="InterPro"/>
</dbReference>
<keyword evidence="1" id="KW-0067">ATP-binding</keyword>
<dbReference type="STRING" id="1754191.A0A1Y1VNR2"/>
<dbReference type="GO" id="GO:0051228">
    <property type="term" value="P:mitotic spindle disassembly"/>
    <property type="evidence" value="ECO:0007669"/>
    <property type="project" value="TreeGrafter"/>
</dbReference>
<dbReference type="FunFam" id="3.40.50.300:FF:001921">
    <property type="entry name" value="AAA ATPase domain-containing protein"/>
    <property type="match status" value="1"/>
</dbReference>
<dbReference type="GO" id="GO:0031593">
    <property type="term" value="F:polyubiquitin modification-dependent protein binding"/>
    <property type="evidence" value="ECO:0007669"/>
    <property type="project" value="TreeGrafter"/>
</dbReference>
<feature type="domain" description="AAA+ ATPase" evidence="2">
    <location>
        <begin position="314"/>
        <end position="459"/>
    </location>
</feature>
<dbReference type="Proteomes" id="UP000193719">
    <property type="component" value="Unassembled WGS sequence"/>
</dbReference>
<feature type="domain" description="AAA+ ATPase" evidence="2">
    <location>
        <begin position="37"/>
        <end position="180"/>
    </location>
</feature>
<dbReference type="GO" id="GO:0005634">
    <property type="term" value="C:nucleus"/>
    <property type="evidence" value="ECO:0007669"/>
    <property type="project" value="TreeGrafter"/>
</dbReference>
<dbReference type="OrthoDB" id="27435at2759"/>
<dbReference type="AlphaFoldDB" id="A0A1Y1VNR2"/>
<dbReference type="InterPro" id="IPR050168">
    <property type="entry name" value="AAA_ATPase_domain"/>
</dbReference>
<dbReference type="PANTHER" id="PTHR23077">
    <property type="entry name" value="AAA-FAMILY ATPASE"/>
    <property type="match status" value="1"/>
</dbReference>
<sequence length="548" mass="61433">MIIPTEISEISPIFNEISEQINSFVNFDDLSKSKKFKQKGILLTGKPGTGKTYMSKKIAEISELPYIYISCPDLFKSISGESEANLYSIFKKLSIVGPSILILDEIEIIAPKKITVNPASNEYRIFSTLLWLLDCLEGKIKEQNIENIFIIGITNAPYNINSKLTQSLRLDRTYELTIKTSEQRFILLKELTKTLSAFNKINNNAWEELLKYVSKKTHGFVTSDLENICLKVALDYINLNEEDLDSINEEKWKLLFDKAIKETRPAGLVTYINKNNEIRFRDLYGLDEAINSLKASVIYPIQCPEDFIKFGISPPKGILVYGPPGVGKTSICSALAFETGFNLITIEGSSIRSKIVGESEKSIAKLFATARENSPCIILIDQIENLIAKRGVSNTSENSGDRIIASFLTEMDGIYSKKSIGYTKTDILIIGATSHPDKIDSAILRPGRLDEVVYIPPPDKEARKAILKGKLEKMKNTLSLDDIDAIANKTEYFSGADLDNLCREAALISLRKDMNSTEVKNDDFETALNYCIPSLKNINMDVYTNLIR</sequence>
<dbReference type="GO" id="GO:0030970">
    <property type="term" value="P:retrograde protein transport, ER to cytosol"/>
    <property type="evidence" value="ECO:0007669"/>
    <property type="project" value="TreeGrafter"/>
</dbReference>